<keyword evidence="1" id="KW-0812">Transmembrane</keyword>
<evidence type="ECO:0000256" key="1">
    <source>
        <dbReference type="SAM" id="Phobius"/>
    </source>
</evidence>
<reference evidence="2 3" key="1">
    <citation type="journal article" date="2019" name="Genome Biol. Evol.">
        <title>Insights into the evolution of the New World diploid cottons (Gossypium, subgenus Houzingenia) based on genome sequencing.</title>
        <authorList>
            <person name="Grover C.E."/>
            <person name="Arick M.A. 2nd"/>
            <person name="Thrash A."/>
            <person name="Conover J.L."/>
            <person name="Sanders W.S."/>
            <person name="Peterson D.G."/>
            <person name="Frelichowski J.E."/>
            <person name="Scheffler J.A."/>
            <person name="Scheffler B.E."/>
            <person name="Wendel J.F."/>
        </authorList>
    </citation>
    <scope>NUCLEOTIDE SEQUENCE [LARGE SCALE GENOMIC DNA]</scope>
    <source>
        <strain evidence="2">0</strain>
        <tissue evidence="2">Leaf</tissue>
    </source>
</reference>
<keyword evidence="3" id="KW-1185">Reference proteome</keyword>
<name>A0A7J9GK30_9ROSI</name>
<accession>A0A7J9GK30</accession>
<dbReference type="EMBL" id="JABFAD010000005">
    <property type="protein sequence ID" value="MBA0797912.1"/>
    <property type="molecule type" value="Genomic_DNA"/>
</dbReference>
<feature type="transmembrane region" description="Helical" evidence="1">
    <location>
        <begin position="6"/>
        <end position="24"/>
    </location>
</feature>
<organism evidence="2 3">
    <name type="scientific">Gossypium harknessii</name>
    <dbReference type="NCBI Taxonomy" id="34285"/>
    <lineage>
        <taxon>Eukaryota</taxon>
        <taxon>Viridiplantae</taxon>
        <taxon>Streptophyta</taxon>
        <taxon>Embryophyta</taxon>
        <taxon>Tracheophyta</taxon>
        <taxon>Spermatophyta</taxon>
        <taxon>Magnoliopsida</taxon>
        <taxon>eudicotyledons</taxon>
        <taxon>Gunneridae</taxon>
        <taxon>Pentapetalae</taxon>
        <taxon>rosids</taxon>
        <taxon>malvids</taxon>
        <taxon>Malvales</taxon>
        <taxon>Malvaceae</taxon>
        <taxon>Malvoideae</taxon>
        <taxon>Gossypium</taxon>
    </lineage>
</organism>
<sequence length="27" mass="3165">MNISLMEPFFIICIIMMLPLIFHGKLV</sequence>
<evidence type="ECO:0000313" key="2">
    <source>
        <dbReference type="EMBL" id="MBA0797912.1"/>
    </source>
</evidence>
<proteinExistence type="predicted"/>
<gene>
    <name evidence="2" type="ORF">Gohar_008562</name>
</gene>
<protein>
    <submittedName>
        <fullName evidence="2">Uncharacterized protein</fullName>
    </submittedName>
</protein>
<evidence type="ECO:0000313" key="3">
    <source>
        <dbReference type="Proteomes" id="UP000593560"/>
    </source>
</evidence>
<keyword evidence="1" id="KW-1133">Transmembrane helix</keyword>
<keyword evidence="1" id="KW-0472">Membrane</keyword>
<dbReference type="Proteomes" id="UP000593560">
    <property type="component" value="Unassembled WGS sequence"/>
</dbReference>
<dbReference type="AlphaFoldDB" id="A0A7J9GK30"/>
<comment type="caution">
    <text evidence="2">The sequence shown here is derived from an EMBL/GenBank/DDBJ whole genome shotgun (WGS) entry which is preliminary data.</text>
</comment>